<dbReference type="PANTHER" id="PTHR43874">
    <property type="entry name" value="TWO-COMPONENT RESPONSE REGULATOR"/>
    <property type="match status" value="1"/>
</dbReference>
<feature type="compositionally biased region" description="Low complexity" evidence="10">
    <location>
        <begin position="73"/>
        <end position="85"/>
    </location>
</feature>
<dbReference type="GeneID" id="109723796"/>
<gene>
    <name evidence="14" type="primary">LOC109723796</name>
</gene>
<dbReference type="GO" id="GO:0009736">
    <property type="term" value="P:cytokinin-activated signaling pathway"/>
    <property type="evidence" value="ECO:0007669"/>
    <property type="project" value="InterPro"/>
</dbReference>
<dbReference type="PANTHER" id="PTHR43874:SF123">
    <property type="entry name" value="TWO-COMPONENT RESPONSE REGULATOR ARR14"/>
    <property type="match status" value="1"/>
</dbReference>
<reference evidence="13" key="1">
    <citation type="journal article" date="2015" name="Nat. Genet.">
        <title>The pineapple genome and the evolution of CAM photosynthesis.</title>
        <authorList>
            <person name="Ming R."/>
            <person name="VanBuren R."/>
            <person name="Wai C.M."/>
            <person name="Tang H."/>
            <person name="Schatz M.C."/>
            <person name="Bowers J.E."/>
            <person name="Lyons E."/>
            <person name="Wang M.L."/>
            <person name="Chen J."/>
            <person name="Biggers E."/>
            <person name="Zhang J."/>
            <person name="Huang L."/>
            <person name="Zhang L."/>
            <person name="Miao W."/>
            <person name="Zhang J."/>
            <person name="Ye Z."/>
            <person name="Miao C."/>
            <person name="Lin Z."/>
            <person name="Wang H."/>
            <person name="Zhou H."/>
            <person name="Yim W.C."/>
            <person name="Priest H.D."/>
            <person name="Zheng C."/>
            <person name="Woodhouse M."/>
            <person name="Edger P.P."/>
            <person name="Guyot R."/>
            <person name="Guo H.B."/>
            <person name="Guo H."/>
            <person name="Zheng G."/>
            <person name="Singh R."/>
            <person name="Sharma A."/>
            <person name="Min X."/>
            <person name="Zheng Y."/>
            <person name="Lee H."/>
            <person name="Gurtowski J."/>
            <person name="Sedlazeck F.J."/>
            <person name="Harkess A."/>
            <person name="McKain M.R."/>
            <person name="Liao Z."/>
            <person name="Fang J."/>
            <person name="Liu J."/>
            <person name="Zhang X."/>
            <person name="Zhang Q."/>
            <person name="Hu W."/>
            <person name="Qin Y."/>
            <person name="Wang K."/>
            <person name="Chen L.Y."/>
            <person name="Shirley N."/>
            <person name="Lin Y.R."/>
            <person name="Liu L.Y."/>
            <person name="Hernandez A.G."/>
            <person name="Wright C.L."/>
            <person name="Bulone V."/>
            <person name="Tuskan G.A."/>
            <person name="Heath K."/>
            <person name="Zee F."/>
            <person name="Moore P.H."/>
            <person name="Sunkar R."/>
            <person name="Leebens-Mack J.H."/>
            <person name="Mockler T."/>
            <person name="Bennetzen J.L."/>
            <person name="Freeling M."/>
            <person name="Sankoff D."/>
            <person name="Paterson A.H."/>
            <person name="Zhu X."/>
            <person name="Yang X."/>
            <person name="Smith J.A."/>
            <person name="Cushman J.C."/>
            <person name="Paull R.E."/>
            <person name="Yu Q."/>
        </authorList>
    </citation>
    <scope>NUCLEOTIDE SEQUENCE [LARGE SCALE GENOMIC DNA]</scope>
    <source>
        <strain evidence="13">cv. F153</strain>
    </source>
</reference>
<dbReference type="Pfam" id="PF00072">
    <property type="entry name" value="Response_reg"/>
    <property type="match status" value="1"/>
</dbReference>
<feature type="domain" description="HTH myb-type" evidence="12">
    <location>
        <begin position="352"/>
        <end position="410"/>
    </location>
</feature>
<feature type="region of interest" description="Disordered" evidence="10">
    <location>
        <begin position="280"/>
        <end position="351"/>
    </location>
</feature>
<dbReference type="InterPro" id="IPR017930">
    <property type="entry name" value="Myb_dom"/>
</dbReference>
<keyword evidence="2 9" id="KW-0597">Phosphoprotein</keyword>
<dbReference type="InterPro" id="IPR011006">
    <property type="entry name" value="CheY-like_superfamily"/>
</dbReference>
<dbReference type="InterPro" id="IPR001789">
    <property type="entry name" value="Sig_transdc_resp-reg_receiver"/>
</dbReference>
<evidence type="ECO:0000256" key="4">
    <source>
        <dbReference type="ARBA" id="ARBA00023015"/>
    </source>
</evidence>
<comment type="subcellular location">
    <subcellularLocation>
        <location evidence="1">Nucleus</location>
    </subcellularLocation>
</comment>
<evidence type="ECO:0000259" key="11">
    <source>
        <dbReference type="PROSITE" id="PS50110"/>
    </source>
</evidence>
<protein>
    <submittedName>
        <fullName evidence="14">Uncharacterized protein</fullName>
    </submittedName>
</protein>
<dbReference type="SUPFAM" id="SSF52172">
    <property type="entry name" value="CheY-like"/>
    <property type="match status" value="1"/>
</dbReference>
<feature type="region of interest" description="Disordered" evidence="10">
    <location>
        <begin position="70"/>
        <end position="147"/>
    </location>
</feature>
<evidence type="ECO:0000256" key="5">
    <source>
        <dbReference type="ARBA" id="ARBA00023125"/>
    </source>
</evidence>
<dbReference type="PROSITE" id="PS50110">
    <property type="entry name" value="RESPONSE_REGULATORY"/>
    <property type="match status" value="1"/>
</dbReference>
<feature type="modified residue" description="4-aspartylphosphate" evidence="9">
    <location>
        <position position="215"/>
    </location>
</feature>
<keyword evidence="6" id="KW-0010">Activator</keyword>
<keyword evidence="8" id="KW-0539">Nucleus</keyword>
<evidence type="ECO:0000256" key="6">
    <source>
        <dbReference type="ARBA" id="ARBA00023159"/>
    </source>
</evidence>
<name>A0A6P5GP79_ANACO</name>
<evidence type="ECO:0000313" key="14">
    <source>
        <dbReference type="RefSeq" id="XP_020107868.1"/>
    </source>
</evidence>
<dbReference type="AlphaFoldDB" id="A0A6P5GP79"/>
<evidence type="ECO:0000259" key="12">
    <source>
        <dbReference type="PROSITE" id="PS51294"/>
    </source>
</evidence>
<keyword evidence="7" id="KW-0804">Transcription</keyword>
<dbReference type="InterPro" id="IPR001005">
    <property type="entry name" value="SANT/Myb"/>
</dbReference>
<accession>A0A6P5GP79</accession>
<evidence type="ECO:0000256" key="3">
    <source>
        <dbReference type="ARBA" id="ARBA00023012"/>
    </source>
</evidence>
<evidence type="ECO:0000256" key="1">
    <source>
        <dbReference type="ARBA" id="ARBA00004123"/>
    </source>
</evidence>
<dbReference type="InterPro" id="IPR045279">
    <property type="entry name" value="ARR-like"/>
</dbReference>
<dbReference type="InterPro" id="IPR006447">
    <property type="entry name" value="Myb_dom_plants"/>
</dbReference>
<sequence>MLFGIPPRVAPLRSPPSDAPGSGSSPPIALFLVSFLFAPAAAAAAAAEASRSSTRKVRWSFSATRSRSRRIRSFSSSNRSRAAAAFEEEDPAVAPPPSNKQHEMGDSSSIAARSSTGVISPSIASESAKSRSDKKYRSMDRGKAPAYSPISGEGCSAVLPERCRVLLVDGDAISREITEKILLECNNQVTTCSTGTEALAMLQDRKGVFDVVLSDVGLPDMNGYEFVRRVDSELQLPVIVMIAEGNTEFMTMISNDEVWGILAKPVTKDAVMNAWKHMADRKQNEVNRSGTSQPIIAGDRKPSTSERNPNLHQNPNPSQNDTTQTKFRWKNREELSERGESSRAAAVAATGAEKKPRLVWYPALQNLFIKAVNELGAEAVPKKILEKMNVPGLTRNHVASHLQKYRKQLKESQDQKRPDANSTAASGLHSCNVLSQNLPSISTNQNSVRSQVTNTQISNSNAQITNVSNISCSSRQPIFSNQSFYHPGNFNNLHFMQLEQPHCKHPSQNPVLRLEGSAVNNSQNPQQAVLPWHNISGQSEAQVAPFAYLDYSMQLQQQQQRQQQQQQQQRQQRQQRMFFGSQQNHPQLYMHPARQFTGEFTANNLSALPMMENNITPNNTWNHIAGGDRTNLNTDRSMVVGAPQLFHANNNQYAVELPAGCFSLSSNIEGFARRDSQTMADHFGETSNMTGLLSRELMNDDFYNHPSSLSHADYSVYMPTNQEENWSVSSDFDTKDNSSGIINPYLFRAHNFEDVVDGVDSLMNEMQNDCTNKEEGEADPKHSF</sequence>
<evidence type="ECO:0000256" key="9">
    <source>
        <dbReference type="PROSITE-ProRule" id="PRU00169"/>
    </source>
</evidence>
<dbReference type="GO" id="GO:0005634">
    <property type="term" value="C:nucleus"/>
    <property type="evidence" value="ECO:0007669"/>
    <property type="project" value="UniProtKB-SubCell"/>
</dbReference>
<dbReference type="Gene3D" id="3.40.50.2300">
    <property type="match status" value="1"/>
</dbReference>
<keyword evidence="5" id="KW-0238">DNA-binding</keyword>
<dbReference type="OrthoDB" id="60033at2759"/>
<proteinExistence type="predicted"/>
<keyword evidence="3" id="KW-0902">Two-component regulatory system</keyword>
<dbReference type="NCBIfam" id="TIGR01557">
    <property type="entry name" value="myb_SHAQKYF"/>
    <property type="match status" value="1"/>
</dbReference>
<dbReference type="SUPFAM" id="SSF46689">
    <property type="entry name" value="Homeodomain-like"/>
    <property type="match status" value="1"/>
</dbReference>
<evidence type="ECO:0000256" key="8">
    <source>
        <dbReference type="ARBA" id="ARBA00023242"/>
    </source>
</evidence>
<dbReference type="RefSeq" id="XP_020107868.1">
    <property type="nucleotide sequence ID" value="XM_020252279.1"/>
</dbReference>
<organism evidence="13 14">
    <name type="scientific">Ananas comosus</name>
    <name type="common">Pineapple</name>
    <name type="synonym">Ananas ananas</name>
    <dbReference type="NCBI Taxonomy" id="4615"/>
    <lineage>
        <taxon>Eukaryota</taxon>
        <taxon>Viridiplantae</taxon>
        <taxon>Streptophyta</taxon>
        <taxon>Embryophyta</taxon>
        <taxon>Tracheophyta</taxon>
        <taxon>Spermatophyta</taxon>
        <taxon>Magnoliopsida</taxon>
        <taxon>Liliopsida</taxon>
        <taxon>Poales</taxon>
        <taxon>Bromeliaceae</taxon>
        <taxon>Bromelioideae</taxon>
        <taxon>Ananas</taxon>
    </lineage>
</organism>
<evidence type="ECO:0000256" key="2">
    <source>
        <dbReference type="ARBA" id="ARBA00022553"/>
    </source>
</evidence>
<dbReference type="InterPro" id="IPR009057">
    <property type="entry name" value="Homeodomain-like_sf"/>
</dbReference>
<dbReference type="Gene3D" id="1.10.10.60">
    <property type="entry name" value="Homeodomain-like"/>
    <property type="match status" value="1"/>
</dbReference>
<evidence type="ECO:0000256" key="7">
    <source>
        <dbReference type="ARBA" id="ARBA00023163"/>
    </source>
</evidence>
<feature type="domain" description="Response regulatory" evidence="11">
    <location>
        <begin position="164"/>
        <end position="279"/>
    </location>
</feature>
<feature type="compositionally biased region" description="Basic and acidic residues" evidence="10">
    <location>
        <begin position="128"/>
        <end position="143"/>
    </location>
</feature>
<feature type="compositionally biased region" description="Basic and acidic residues" evidence="10">
    <location>
        <begin position="330"/>
        <end position="341"/>
    </location>
</feature>
<keyword evidence="13" id="KW-1185">Reference proteome</keyword>
<dbReference type="PROSITE" id="PS51294">
    <property type="entry name" value="HTH_MYB"/>
    <property type="match status" value="1"/>
</dbReference>
<feature type="compositionally biased region" description="Polar residues" evidence="10">
    <location>
        <begin position="305"/>
        <end position="326"/>
    </location>
</feature>
<feature type="compositionally biased region" description="Low complexity" evidence="10">
    <location>
        <begin position="342"/>
        <end position="351"/>
    </location>
</feature>
<dbReference type="FunFam" id="1.10.10.60:FF:000007">
    <property type="entry name" value="Two-component response regulator"/>
    <property type="match status" value="1"/>
</dbReference>
<dbReference type="GO" id="GO:0000160">
    <property type="term" value="P:phosphorelay signal transduction system"/>
    <property type="evidence" value="ECO:0007669"/>
    <property type="project" value="UniProtKB-KW"/>
</dbReference>
<evidence type="ECO:0000256" key="10">
    <source>
        <dbReference type="SAM" id="MobiDB-lite"/>
    </source>
</evidence>
<dbReference type="Pfam" id="PF00249">
    <property type="entry name" value="Myb_DNA-binding"/>
    <property type="match status" value="1"/>
</dbReference>
<feature type="compositionally biased region" description="Polar residues" evidence="10">
    <location>
        <begin position="106"/>
        <end position="127"/>
    </location>
</feature>
<feature type="region of interest" description="Disordered" evidence="10">
    <location>
        <begin position="1"/>
        <end position="24"/>
    </location>
</feature>
<reference evidence="14" key="2">
    <citation type="submission" date="2025-08" db="UniProtKB">
        <authorList>
            <consortium name="RefSeq"/>
        </authorList>
    </citation>
    <scope>IDENTIFICATION</scope>
    <source>
        <tissue evidence="14">Leaf</tissue>
    </source>
</reference>
<dbReference type="SMART" id="SM00448">
    <property type="entry name" value="REC"/>
    <property type="match status" value="1"/>
</dbReference>
<keyword evidence="4" id="KW-0805">Transcription regulation</keyword>
<dbReference type="Proteomes" id="UP000515123">
    <property type="component" value="Linkage group 18"/>
</dbReference>
<dbReference type="GO" id="GO:0003677">
    <property type="term" value="F:DNA binding"/>
    <property type="evidence" value="ECO:0007669"/>
    <property type="project" value="UniProtKB-KW"/>
</dbReference>
<evidence type="ECO:0000313" key="13">
    <source>
        <dbReference type="Proteomes" id="UP000515123"/>
    </source>
</evidence>